<accession>A0A3N2B9S6</accession>
<reference evidence="4 5" key="1">
    <citation type="submission" date="2018-11" db="EMBL/GenBank/DDBJ databases">
        <title>Sequencing the genomes of 1000 actinobacteria strains.</title>
        <authorList>
            <person name="Klenk H.-P."/>
        </authorList>
    </citation>
    <scope>NUCLEOTIDE SEQUENCE [LARGE SCALE GENOMIC DNA]</scope>
    <source>
        <strain evidence="4 5">DSM 11294</strain>
    </source>
</reference>
<sequence>MSTESMERITGTEPVMQSVGGSRGERRVLVEEAQPDEYALAGEVAASGYEAEGEYAVMLRDVAARADAGCTVLVARDAGSRELLGTISLAPHGSAWADISHDGEIELRMLAVLRSARGRGVGEALMRGAEEHARAQGWGRAVLCVDTVDGPSGPHRLYERCGFRHDAERDYIGWWRDPGPVMWVFTKTL</sequence>
<feature type="domain" description="N-acetyltransferase" evidence="3">
    <location>
        <begin position="28"/>
        <end position="189"/>
    </location>
</feature>
<dbReference type="InterPro" id="IPR050769">
    <property type="entry name" value="NAT_camello-type"/>
</dbReference>
<dbReference type="RefSeq" id="WP_211336028.1">
    <property type="nucleotide sequence ID" value="NZ_RKHK01000001.1"/>
</dbReference>
<gene>
    <name evidence="4" type="ORF">EDD31_0364</name>
</gene>
<dbReference type="Proteomes" id="UP000280668">
    <property type="component" value="Unassembled WGS sequence"/>
</dbReference>
<dbReference type="EMBL" id="RKHK01000001">
    <property type="protein sequence ID" value="ROR72019.1"/>
    <property type="molecule type" value="Genomic_DNA"/>
</dbReference>
<name>A0A3N2B9S6_9MICO</name>
<dbReference type="Pfam" id="PF00583">
    <property type="entry name" value="Acetyltransf_1"/>
    <property type="match status" value="1"/>
</dbReference>
<dbReference type="PANTHER" id="PTHR13947:SF37">
    <property type="entry name" value="LD18367P"/>
    <property type="match status" value="1"/>
</dbReference>
<keyword evidence="5" id="KW-1185">Reference proteome</keyword>
<evidence type="ECO:0000313" key="4">
    <source>
        <dbReference type="EMBL" id="ROR72019.1"/>
    </source>
</evidence>
<dbReference type="CDD" id="cd04301">
    <property type="entry name" value="NAT_SF"/>
    <property type="match status" value="1"/>
</dbReference>
<dbReference type="GO" id="GO:0008080">
    <property type="term" value="F:N-acetyltransferase activity"/>
    <property type="evidence" value="ECO:0007669"/>
    <property type="project" value="InterPro"/>
</dbReference>
<keyword evidence="1 4" id="KW-0808">Transferase</keyword>
<dbReference type="InterPro" id="IPR000182">
    <property type="entry name" value="GNAT_dom"/>
</dbReference>
<organism evidence="4 5">
    <name type="scientific">Bogoriella caseilytica</name>
    <dbReference type="NCBI Taxonomy" id="56055"/>
    <lineage>
        <taxon>Bacteria</taxon>
        <taxon>Bacillati</taxon>
        <taxon>Actinomycetota</taxon>
        <taxon>Actinomycetes</taxon>
        <taxon>Micrococcales</taxon>
        <taxon>Bogoriellaceae</taxon>
        <taxon>Bogoriella</taxon>
    </lineage>
</organism>
<dbReference type="SUPFAM" id="SSF55729">
    <property type="entry name" value="Acyl-CoA N-acyltransferases (Nat)"/>
    <property type="match status" value="1"/>
</dbReference>
<dbReference type="InterPro" id="IPR016181">
    <property type="entry name" value="Acyl_CoA_acyltransferase"/>
</dbReference>
<evidence type="ECO:0000256" key="2">
    <source>
        <dbReference type="SAM" id="MobiDB-lite"/>
    </source>
</evidence>
<evidence type="ECO:0000313" key="5">
    <source>
        <dbReference type="Proteomes" id="UP000280668"/>
    </source>
</evidence>
<proteinExistence type="predicted"/>
<dbReference type="Gene3D" id="3.40.630.30">
    <property type="match status" value="1"/>
</dbReference>
<feature type="region of interest" description="Disordered" evidence="2">
    <location>
        <begin position="1"/>
        <end position="23"/>
    </location>
</feature>
<protein>
    <submittedName>
        <fullName evidence="4">Acetyltransferase (GNAT) family protein</fullName>
    </submittedName>
</protein>
<evidence type="ECO:0000259" key="3">
    <source>
        <dbReference type="PROSITE" id="PS51186"/>
    </source>
</evidence>
<dbReference type="PROSITE" id="PS51186">
    <property type="entry name" value="GNAT"/>
    <property type="match status" value="1"/>
</dbReference>
<dbReference type="PANTHER" id="PTHR13947">
    <property type="entry name" value="GNAT FAMILY N-ACETYLTRANSFERASE"/>
    <property type="match status" value="1"/>
</dbReference>
<comment type="caution">
    <text evidence="4">The sequence shown here is derived from an EMBL/GenBank/DDBJ whole genome shotgun (WGS) entry which is preliminary data.</text>
</comment>
<dbReference type="AlphaFoldDB" id="A0A3N2B9S6"/>
<evidence type="ECO:0000256" key="1">
    <source>
        <dbReference type="ARBA" id="ARBA00022679"/>
    </source>
</evidence>